<dbReference type="RefSeq" id="WP_013419114.1">
    <property type="nucleotide sequence ID" value="NC_014664.1"/>
</dbReference>
<evidence type="ECO:0000313" key="3">
    <source>
        <dbReference type="Proteomes" id="UP000001399"/>
    </source>
</evidence>
<reference evidence="3" key="1">
    <citation type="journal article" date="2011" name="J. Bacteriol.">
        <title>Genome sequences of eight morphologically diverse alphaproteobacteria.</title>
        <authorList>
            <consortium name="US DOE Joint Genome Institute"/>
            <person name="Brown P.J."/>
            <person name="Kysela D.T."/>
            <person name="Buechlein A."/>
            <person name="Hemmerich C."/>
            <person name="Brun Y.V."/>
        </authorList>
    </citation>
    <scope>NUCLEOTIDE SEQUENCE [LARGE SCALE GENOMIC DNA]</scope>
    <source>
        <strain evidence="3">ATCC 17100 / ATH 3.1.1 / DSM 162 / LMG 4299</strain>
    </source>
</reference>
<dbReference type="AlphaFoldDB" id="E3I762"/>
<keyword evidence="3" id="KW-1185">Reference proteome</keyword>
<evidence type="ECO:0000313" key="2">
    <source>
        <dbReference type="EMBL" id="ADP70713.1"/>
    </source>
</evidence>
<evidence type="ECO:0000256" key="1">
    <source>
        <dbReference type="SAM" id="MobiDB-lite"/>
    </source>
</evidence>
<dbReference type="Proteomes" id="UP000001399">
    <property type="component" value="Chromosome"/>
</dbReference>
<proteinExistence type="predicted"/>
<protein>
    <submittedName>
        <fullName evidence="2">Uncharacterized protein</fullName>
    </submittedName>
</protein>
<name>E3I762_RHOVT</name>
<dbReference type="KEGG" id="rva:Rvan_1458"/>
<dbReference type="STRING" id="648757.Rvan_1458"/>
<dbReference type="OrthoDB" id="9976379at2"/>
<gene>
    <name evidence="2" type="ordered locus">Rvan_1458</name>
</gene>
<organism evidence="2 3">
    <name type="scientific">Rhodomicrobium vannielii (strain ATCC 17100 / DSM 162 / LMG 4299 / NCIMB 10020 / ATH 3.1.1)</name>
    <dbReference type="NCBI Taxonomy" id="648757"/>
    <lineage>
        <taxon>Bacteria</taxon>
        <taxon>Pseudomonadati</taxon>
        <taxon>Pseudomonadota</taxon>
        <taxon>Alphaproteobacteria</taxon>
        <taxon>Hyphomicrobiales</taxon>
        <taxon>Hyphomicrobiaceae</taxon>
        <taxon>Rhodomicrobium</taxon>
    </lineage>
</organism>
<feature type="region of interest" description="Disordered" evidence="1">
    <location>
        <begin position="1"/>
        <end position="34"/>
    </location>
</feature>
<feature type="compositionally biased region" description="Basic and acidic residues" evidence="1">
    <location>
        <begin position="1"/>
        <end position="12"/>
    </location>
</feature>
<accession>E3I762</accession>
<dbReference type="EMBL" id="CP002292">
    <property type="protein sequence ID" value="ADP70713.1"/>
    <property type="molecule type" value="Genomic_DNA"/>
</dbReference>
<sequence length="136" mass="15250">MDKAARQEELKRRFAPVKPLAPQVPAAPPVPQTHAPVEKTAPAIEIPTPVALKPAPKALVRRCDYKGERRRLNLRLPEPLTHDLAVLCLASGVDKNAFCEQVLSSAIENQLEQVRQRYKPEEWEGILRCVREGKGF</sequence>
<dbReference type="HOGENOM" id="CLU_1873849_0_0_5"/>